<feature type="region of interest" description="Disordered" evidence="1">
    <location>
        <begin position="2568"/>
        <end position="2587"/>
    </location>
</feature>
<feature type="compositionally biased region" description="Low complexity" evidence="1">
    <location>
        <begin position="3144"/>
        <end position="3161"/>
    </location>
</feature>
<dbReference type="EMBL" id="JADVKH010000104">
    <property type="protein sequence ID" value="MBJ9690916.1"/>
    <property type="molecule type" value="Genomic_DNA"/>
</dbReference>
<reference evidence="3 4" key="1">
    <citation type="submission" date="2020-11" db="EMBL/GenBank/DDBJ databases">
        <title>Enhanced detection system for hospital associated transmission using whole genome sequencing surveillance.</title>
        <authorList>
            <person name="Harrison L.H."/>
            <person name="Van Tyne D."/>
            <person name="Marsh J.W."/>
            <person name="Griffith M.P."/>
            <person name="Snyder D.J."/>
            <person name="Cooper V.S."/>
            <person name="Mustapha M."/>
        </authorList>
    </citation>
    <scope>NUCLEOTIDE SEQUENCE [LARGE SCALE GENOMIC DNA]</scope>
    <source>
        <strain evidence="3 4">BC00020</strain>
    </source>
</reference>
<evidence type="ECO:0000259" key="2">
    <source>
        <dbReference type="SMART" id="SM00912"/>
    </source>
</evidence>
<dbReference type="Pfam" id="PF05860">
    <property type="entry name" value="TPS"/>
    <property type="match status" value="1"/>
</dbReference>
<dbReference type="InterPro" id="IPR011050">
    <property type="entry name" value="Pectin_lyase_fold/virulence"/>
</dbReference>
<feature type="compositionally biased region" description="Low complexity" evidence="1">
    <location>
        <begin position="1456"/>
        <end position="1468"/>
    </location>
</feature>
<feature type="domain" description="Filamentous haemagglutinin FhaB/tRNA nuclease CdiA-like TPS" evidence="2">
    <location>
        <begin position="86"/>
        <end position="207"/>
    </location>
</feature>
<protein>
    <submittedName>
        <fullName evidence="3">Hemagglutinin repeat-containing protein</fullName>
    </submittedName>
</protein>
<feature type="compositionally biased region" description="Low complexity" evidence="1">
    <location>
        <begin position="2577"/>
        <end position="2587"/>
    </location>
</feature>
<proteinExistence type="predicted"/>
<dbReference type="InterPro" id="IPR008619">
    <property type="entry name" value="Filamentous_hemagglutn_rpt"/>
</dbReference>
<dbReference type="NCBIfam" id="TIGR01901">
    <property type="entry name" value="adhes_NPXG"/>
    <property type="match status" value="1"/>
</dbReference>
<dbReference type="InterPro" id="IPR008638">
    <property type="entry name" value="FhaB/CdiA-like_TPS"/>
</dbReference>
<evidence type="ECO:0000313" key="3">
    <source>
        <dbReference type="EMBL" id="MBJ9690916.1"/>
    </source>
</evidence>
<feature type="region of interest" description="Disordered" evidence="1">
    <location>
        <begin position="2780"/>
        <end position="2807"/>
    </location>
</feature>
<dbReference type="InterPro" id="IPR012334">
    <property type="entry name" value="Pectin_lyas_fold"/>
</dbReference>
<feature type="region of interest" description="Disordered" evidence="1">
    <location>
        <begin position="1734"/>
        <end position="1758"/>
    </location>
</feature>
<feature type="compositionally biased region" description="Polar residues" evidence="1">
    <location>
        <begin position="2791"/>
        <end position="2807"/>
    </location>
</feature>
<dbReference type="NCBIfam" id="TIGR01731">
    <property type="entry name" value="fil_hemag_20aa"/>
    <property type="match status" value="29"/>
</dbReference>
<accession>A0ABS1B3F4</accession>
<dbReference type="SMART" id="SM00912">
    <property type="entry name" value="Haemagg_act"/>
    <property type="match status" value="1"/>
</dbReference>
<name>A0ABS1B3F4_BURVI</name>
<gene>
    <name evidence="3" type="ORF">I5589_27935</name>
</gene>
<feature type="region of interest" description="Disordered" evidence="1">
    <location>
        <begin position="3120"/>
        <end position="3172"/>
    </location>
</feature>
<evidence type="ECO:0000256" key="1">
    <source>
        <dbReference type="SAM" id="MobiDB-lite"/>
    </source>
</evidence>
<dbReference type="InterPro" id="IPR010069">
    <property type="entry name" value="CdiA_FHA1_rpt"/>
</dbReference>
<organism evidence="3 4">
    <name type="scientific">Burkholderia vietnamiensis</name>
    <dbReference type="NCBI Taxonomy" id="60552"/>
    <lineage>
        <taxon>Bacteria</taxon>
        <taxon>Pseudomonadati</taxon>
        <taxon>Pseudomonadota</taxon>
        <taxon>Betaproteobacteria</taxon>
        <taxon>Burkholderiales</taxon>
        <taxon>Burkholderiaceae</taxon>
        <taxon>Burkholderia</taxon>
        <taxon>Burkholderia cepacia complex</taxon>
    </lineage>
</organism>
<keyword evidence="4" id="KW-1185">Reference proteome</keyword>
<feature type="region of interest" description="Disordered" evidence="1">
    <location>
        <begin position="1448"/>
        <end position="1468"/>
    </location>
</feature>
<feature type="compositionally biased region" description="Polar residues" evidence="1">
    <location>
        <begin position="2501"/>
        <end position="2523"/>
    </location>
</feature>
<dbReference type="SUPFAM" id="SSF51126">
    <property type="entry name" value="Pectin lyase-like"/>
    <property type="match status" value="1"/>
</dbReference>
<dbReference type="Proteomes" id="UP000808215">
    <property type="component" value="Unassembled WGS sequence"/>
</dbReference>
<dbReference type="Gene3D" id="2.160.20.10">
    <property type="entry name" value="Single-stranded right-handed beta-helix, Pectin lyase-like"/>
    <property type="match status" value="1"/>
</dbReference>
<dbReference type="Pfam" id="PF13018">
    <property type="entry name" value="ESPR"/>
    <property type="match status" value="1"/>
</dbReference>
<dbReference type="InterPro" id="IPR025157">
    <property type="entry name" value="Hemagglutinin_rpt"/>
</dbReference>
<sequence>MNKNNYRLIFSRVRGMLIAVEETASASGNAGQGEAVSVTPILHVLARFALRHSAFAVLVLTGATPMWANAQIVGGGAHAPSVIQTQNGLPQVNINKPGGAGVSLNTYNQFDVQKNGAILNNSPGAVNTQQAGMINGNPNFGPNDAARIIVNQVNSNNPSSIRGFVEIAGQKAELIISNPAGLQIDGGGFINTSRAVLTTGVPYYGTDGSVAGFNVNRGLVTVSGSGLNVANIDQVDIVARAVQANAAIYAKSLNVIAGPNQVNHDTLAATPIQGDGAAPAVAIDVGQLGGMYANRIFLVSSGSAVGVQNAGTLSADAAGMTLTTDGRLVQSGKISSLGNVTVSADGGIDNNGTTYSQQSVSMSTGADMTNSGTLAAQHNVGVNAGSLNSTGAIGAGVDSNGTVTQAGDLQIMTTGQLNATGQNIAGGNATLRGYGVNLAGSKTAANGSVTLNADTGDINLSNATTSAQGALSATAAGAIVNDHGSLSSQSGAKLTAGSASNQGGTVSSQGALTVHTSGAISNQAGTLVSQKTVDLEGGAIANQQGIIQSAGQMKVVGASLQNIAGRVTSLNSDGLSITTSGQLTNAAGTTANGAQGGVIGGDGNVSVQAGSIANQGSISAATDLTVGAQSVDNGSGTLAAGQNAFIDAGAHLANASGSISAGALANVRATNLDNSSGSLLGSQLSLTATNLKNQSGTITQTGTNPTTIAVSGTLDNSLGTVQTNSADLSLTPTTLINDHGKIAHAGSGTLTIGTGTLSNQGGSIATNGAMNVQAAAVSNQAGTIAAQRQASLTVQSLDNRSGGTVNAATVDLHAQGTVENSGGAIEADQLAVSAADFVNHGGTVLQTGTGATTIAVTNALDNTSGKLQSNGSGLAITSGSLTNDQGTIAHAGNGTLTIKTGALSSNHGSIATNGALALTAAALSNQAGTLSAQRQATLGVQSLDNSAAGYIGADSITITSQGAINNKTGAIESNHTLTISADSLANDGGAVKALGTDALSVTTTNALINKAGGTIGGNGDVSVSGGTVDNSNGSLLAAQSLLVQSNGQLGNAAGLIQSNGNLKVAALGAVLNSGGQIEANSATATLQLSGTSIDNSDGRIANIGTGATTIDGGASITNTDASGKAGAGTIGGNGDVTLTAQTLTNAQGGQALAGHDLTLNVASNANNAGGVLSAANNLTLNGANAALSNSNGSVHANGVLALTAASIDDTSGKIGNDAGNGGNIAIQTGSLSNSGGAIGSDQDLTLNAGTLSGDGSVIAGRNGTITLASDYTQTAANRLHANGDLSFTTSGKLTNQGVLDANGALTVNAANVENQSGADLNSASTTVNANGGTIDNAGRIEGDTVTTNSTTLNNTGTVIGSNVTANAATITNTGAAAVFAAANQLNLYASNQLSNTGGANLYSVGDINIAANGQRDANGLLANRTQNVLNDQSTIEAQGNIELAAGTFTNSRPAPTVTTETTDTTTSHQTKRQKYIVCATMNADPNGGCSQAMWVNGYKTPLTSSYSPSQIVSETSGPNATDKVLVVTVNGKQQTIYYNTLATNADGSVTVNYWDAYDPHVNYVPDTEYTTRSDGHNGYQRVEIWRDTTSTTQQDKVTSQAPQAQLVAGGTITMANVGTVNNNYSAIAAGKSIQIGSTQQNGSVGSGSYGGTVVNNVGRTVYQYQTDNIVSMYAWNEDTTQDRGTIVEPTVVHTPLAIGGTGGTIIANQSVTIDAQSVNSQNVAAQNSATGATGGTLGANQNNGGVSGSTPATVAGASGGQLTKVGTASGSTTVPPLQSVASATGALSITLPTSGMYSIHPAPGQPYLVVTDPRLTSYTNFISSDYMLGQLNLNPASVEKRLGDGMYEQQMVRNQITQLTGRTFLPGYASAEDEYRGLMTNGANYAKSFGLVPGMALTAAQMDALTSDIVWLVDQTVTLPDGSTTHVLAPVVYMSQTHANDLQPTGALIAADDVEIHTVGSTTNSGVIKGGTKTVLTATDILNRGGTISSSATNGATQVVASNDVVNSSGMITGNRVAVSAGRDIINTTLVDTVGATGASGASKVSTSLIGQQGTIAATGDLSVEASRDLTLHGANLSAGGDALVTAGRDINVDTVQSTTNQSMYLNDQHHWEESKKTNVTSGVTAGGSLGMQSGNDTTFKGATVIAGKDLSVLAGGNLMATTVTDTAKLDNVAADSKTRKEVDHNYDEHAVGTQFTAGGNAALGAASTDASKGNVTLTGSSLTAGMTNGVENATGAASIVATGNITVNEAREEHDKYQDVQVSRGSFVSSTKTAAMTDTHANVGVGSTVSGNTVNIQSGRDLTVQGSTVVGTNDVSLAATNNVNITTSKDTVTQDSYYRETHSGIGTSGLSVSIGTQKKTDTDHASSVTNNASTVGSLNGNLTVRAGDTLHVTGSDLIAGKNLTGSAANVVIDSATDTSNKTHSETTSSSGVTLGLSGSIGDAINGAYQQAQAAKSGAGDSRATALHAIAAAGDAAMGVAGLTGGALAGGGAPSIGVQVSVGSSHSRLDTSENQTTQRGSNVKADGTTSLIATGNGTPGSGNITVAGSNVSGNDVLLVAKNQIDLQNTTNTDSTRSSNSSSSASVGVSIGSNGIGVSAAMSRAHGDGNSDAAMQNNSHITGANNVTLLSGGDTNVIGSNVSGGTVKADVGGNLNVQSVQDTTYSTAHQSSAGGGLSVSTMGGGSASFSAQNGHADGNYAGVNEQAGIQAGSGGFDVTVKGNTDLKGAYIGSTADAAKNTLTTGSLTYSDIENHSHYAADSNGFSAGVGVGVTGKAIGPGSVSGSGGVTPMISQSDSGDENATTRSGVSAGTINITNAASQTQDVANLSRDTSNLNGAVSKTPDVQNLLDKQADTMNAAQAAGQVVSQGIGAYADMKRDAALSTAKDATAAAKAAMQAGDTDTAEAYAATASQALSDAKSWSEGGDSRALMQTAGGALIGGLGGGSVFSTVGGAAGAGLSSKLAPQTEAVSDSIAGAAGSTLVGNVAGNVLAGVGGALVGGSSGAAMASNVDLYNQALDTKNKAANKESASLAQQVIDLYKAIQSARQTGSNAISSGVGQIVGMVQANARHIMGLPPAAQIANGINAGVSVVTSVAGGGEPPINPGTALATSAGEQAANAALTGSRGAPSNAILSNGGGSTDDSNQGQASSQSASSSNPQGTNGAGSNSFPQATSADIDALRAKYSVPEGNTLAVARTDIPGMQGEVLEGLSPSIRSQAGLPSLDEVYGADRPIKSPYQNPLFTRHAEEDLFNGVAQQIDSSGLKGTDLAGKTLDVQISNMSGVCNKCTAGLAGSSDLSGVVQQFSNRYPDLTVRISAVGGNAMPGRTTIVVRGGKIVN</sequence>
<evidence type="ECO:0000313" key="4">
    <source>
        <dbReference type="Proteomes" id="UP000808215"/>
    </source>
</evidence>
<dbReference type="InterPro" id="IPR024973">
    <property type="entry name" value="ESPR"/>
</dbReference>
<dbReference type="Pfam" id="PF05594">
    <property type="entry name" value="Fil_haemagg"/>
    <property type="match status" value="10"/>
</dbReference>
<comment type="caution">
    <text evidence="3">The sequence shown here is derived from an EMBL/GenBank/DDBJ whole genome shotgun (WGS) entry which is preliminary data.</text>
</comment>
<feature type="region of interest" description="Disordered" evidence="1">
    <location>
        <begin position="2499"/>
        <end position="2523"/>
    </location>
</feature>
<dbReference type="Pfam" id="PF13332">
    <property type="entry name" value="Fil_haemagg_2"/>
    <property type="match status" value="4"/>
</dbReference>
<feature type="compositionally biased region" description="Polar residues" evidence="1">
    <location>
        <begin position="2349"/>
        <end position="2358"/>
    </location>
</feature>
<dbReference type="RefSeq" id="WP_176315884.1">
    <property type="nucleotide sequence ID" value="NZ_CADFFE010000046.1"/>
</dbReference>
<feature type="region of interest" description="Disordered" evidence="1">
    <location>
        <begin position="2349"/>
        <end position="2373"/>
    </location>
</feature>